<dbReference type="SUPFAM" id="SSF48371">
    <property type="entry name" value="ARM repeat"/>
    <property type="match status" value="1"/>
</dbReference>
<proteinExistence type="predicted"/>
<evidence type="ECO:0000259" key="1">
    <source>
        <dbReference type="Pfam" id="PF20252"/>
    </source>
</evidence>
<keyword evidence="3" id="KW-1185">Reference proteome</keyword>
<reference evidence="2 3" key="1">
    <citation type="submission" date="2024-11" db="EMBL/GenBank/DDBJ databases">
        <title>Adaptive evolution of stress response genes in parasites aligns with host niche diversity.</title>
        <authorList>
            <person name="Hahn C."/>
            <person name="Resl P."/>
        </authorList>
    </citation>
    <scope>NUCLEOTIDE SEQUENCE [LARGE SCALE GENOMIC DNA]</scope>
    <source>
        <strain evidence="2">EGGRZ-B1_66</strain>
        <tissue evidence="2">Body</tissue>
    </source>
</reference>
<accession>A0ABD2Q0Q0</accession>
<dbReference type="EMBL" id="JBJKFK010002066">
    <property type="protein sequence ID" value="KAL3311691.1"/>
    <property type="molecule type" value="Genomic_DNA"/>
</dbReference>
<dbReference type="InterPro" id="IPR046455">
    <property type="entry name" value="Sec7/BIG1-like_C"/>
</dbReference>
<comment type="caution">
    <text evidence="2">The sequence shown here is derived from an EMBL/GenBank/DDBJ whole genome shotgun (WGS) entry which is preliminary data.</text>
</comment>
<dbReference type="InterPro" id="IPR016024">
    <property type="entry name" value="ARM-type_fold"/>
</dbReference>
<dbReference type="AlphaFoldDB" id="A0ABD2Q0Q0"/>
<dbReference type="Pfam" id="PF20252">
    <property type="entry name" value="BIG2_C"/>
    <property type="match status" value="1"/>
</dbReference>
<protein>
    <submittedName>
        <fullName evidence="2">Brefeldin A-inhibited guanine nucleotide-exchange protein 2</fullName>
    </submittedName>
</protein>
<name>A0ABD2Q0Q0_9PLAT</name>
<sequence length="585" mass="66817">MNVVESHTDVKEQAYTDLISKPVTMNGQQLQTTIETEDFIWIYGWMPVLCELLRIINNCKLDVRTRGLTVFFEIVKNYGLSFKPLWWYETFNVVFCVFTQIEPPEEENFIKFTAGKNLPLSGRPLKTDCGMIDGCKLTRVENLKIELLRSTSTLLSVADRTEWLNTTCNHTLYSVVDVYSQFYDQLHGLLFDEIMACLKWCCVQEHEQLARSGTSCLETLILSNGAKFTDEIWACVIEVILNLFKKTVPSELITWRPAPSALNNEAELKNRNKLFLCLLIRCIVQFELIATVDNIIFYSNQSRHEDHLYASLVVPRGLIGVEKRYYVGSGVEPSEMLNGLKNDSQLLGSASLKGLPESVHWLLKPQLQNEPTATIGPSKVVSRAFLVNPVPVAKMAPDGSLKPAKDAMYGRLKGNQLLTIVRYLLESNNFASAFNSNNEQRNILWEAGFKVKAKPNLLKQETHSLSCALRILFLLAKEPPRMEGEEKERLRQEADDLLNETMLKTLEHFMELTVEGQRTSFDPILVLMLVRLCCMEEEERFKKHAKSVYPLLTHLVTTRQLSSFVLHLTECFMFKCGAVFRITCQ</sequence>
<evidence type="ECO:0000313" key="3">
    <source>
        <dbReference type="Proteomes" id="UP001626550"/>
    </source>
</evidence>
<evidence type="ECO:0000313" key="2">
    <source>
        <dbReference type="EMBL" id="KAL3311691.1"/>
    </source>
</evidence>
<dbReference type="Proteomes" id="UP001626550">
    <property type="component" value="Unassembled WGS sequence"/>
</dbReference>
<gene>
    <name evidence="2" type="primary">ARFGEF2</name>
    <name evidence="2" type="ORF">Ciccas_009727</name>
</gene>
<feature type="domain" description="Sec7/BIG1-like C-terminal" evidence="1">
    <location>
        <begin position="406"/>
        <end position="558"/>
    </location>
</feature>
<organism evidence="2 3">
    <name type="scientific">Cichlidogyrus casuarinus</name>
    <dbReference type="NCBI Taxonomy" id="1844966"/>
    <lineage>
        <taxon>Eukaryota</taxon>
        <taxon>Metazoa</taxon>
        <taxon>Spiralia</taxon>
        <taxon>Lophotrochozoa</taxon>
        <taxon>Platyhelminthes</taxon>
        <taxon>Monogenea</taxon>
        <taxon>Monopisthocotylea</taxon>
        <taxon>Dactylogyridea</taxon>
        <taxon>Ancyrocephalidae</taxon>
        <taxon>Cichlidogyrus</taxon>
    </lineage>
</organism>